<accession>A0AAE9Z5Y1</accession>
<keyword evidence="2" id="KW-1185">Reference proteome</keyword>
<organism evidence="1 2">
    <name type="scientific">Thalassomonas viridans</name>
    <dbReference type="NCBI Taxonomy" id="137584"/>
    <lineage>
        <taxon>Bacteria</taxon>
        <taxon>Pseudomonadati</taxon>
        <taxon>Pseudomonadota</taxon>
        <taxon>Gammaproteobacteria</taxon>
        <taxon>Alteromonadales</taxon>
        <taxon>Colwelliaceae</taxon>
        <taxon>Thalassomonas</taxon>
    </lineage>
</organism>
<dbReference type="SUPFAM" id="SSF55961">
    <property type="entry name" value="Bet v1-like"/>
    <property type="match status" value="1"/>
</dbReference>
<dbReference type="CDD" id="cd07818">
    <property type="entry name" value="SRPBCC_1"/>
    <property type="match status" value="1"/>
</dbReference>
<reference evidence="1 2" key="2">
    <citation type="journal article" date="2022" name="Mar. Drugs">
        <title>Bioassay-Guided Fractionation Leads to the Detection of Cholic Acid Generated by the Rare Thalassomonas sp.</title>
        <authorList>
            <person name="Pheiffer F."/>
            <person name="Schneider Y.K."/>
            <person name="Hansen E.H."/>
            <person name="Andersen J.H."/>
            <person name="Isaksson J."/>
            <person name="Busche T."/>
            <person name="R C."/>
            <person name="Kalinowski J."/>
            <person name="Zyl L.V."/>
            <person name="Trindade M."/>
        </authorList>
    </citation>
    <scope>NUCLEOTIDE SEQUENCE [LARGE SCALE GENOMIC DNA]</scope>
    <source>
        <strain evidence="1 2">XOM25</strain>
    </source>
</reference>
<dbReference type="KEGG" id="tvd:SG34_007280"/>
<proteinExistence type="predicted"/>
<evidence type="ECO:0000313" key="2">
    <source>
        <dbReference type="Proteomes" id="UP000032352"/>
    </source>
</evidence>
<dbReference type="AlphaFoldDB" id="A0AAE9Z5Y1"/>
<dbReference type="InterPro" id="IPR023393">
    <property type="entry name" value="START-like_dom_sf"/>
</dbReference>
<evidence type="ECO:0000313" key="1">
    <source>
        <dbReference type="EMBL" id="WDE06699.1"/>
    </source>
</evidence>
<reference evidence="1 2" key="1">
    <citation type="journal article" date="2015" name="Genome Announc.">
        <title>Draft Genome Sequences of Marine Isolates of Thalassomonas viridans and Thalassomonas actiniarum.</title>
        <authorList>
            <person name="Olonade I."/>
            <person name="van Zyl L.J."/>
            <person name="Trindade M."/>
        </authorList>
    </citation>
    <scope>NUCLEOTIDE SEQUENCE [LARGE SCALE GENOMIC DNA]</scope>
    <source>
        <strain evidence="1 2">XOM25</strain>
    </source>
</reference>
<protein>
    <submittedName>
        <fullName evidence="1">SRPBCC family protein</fullName>
    </submittedName>
</protein>
<dbReference type="EMBL" id="CP059733">
    <property type="protein sequence ID" value="WDE06699.1"/>
    <property type="molecule type" value="Genomic_DNA"/>
</dbReference>
<dbReference type="RefSeq" id="WP_044840559.1">
    <property type="nucleotide sequence ID" value="NZ_CP059733.1"/>
</dbReference>
<gene>
    <name evidence="1" type="ORF">SG34_007280</name>
</gene>
<name>A0AAE9Z5Y1_9GAMM</name>
<dbReference type="Pfam" id="PF10604">
    <property type="entry name" value="Polyketide_cyc2"/>
    <property type="match status" value="1"/>
</dbReference>
<dbReference type="InterPro" id="IPR019587">
    <property type="entry name" value="Polyketide_cyclase/dehydratase"/>
</dbReference>
<dbReference type="Proteomes" id="UP000032352">
    <property type="component" value="Chromosome"/>
</dbReference>
<sequence length="178" mass="20605">MLKKIALVIVTIIAIPLVMAIFVKTSYDVEREVVINKPKDEVFNYIRFLKNQNEFSKWANIDPNMTKSYRGIDGEVGFVSAWDSQHEEVGTGEQEIIAIQDGYRIDYELRFLKPFEATEPAYMITEDVSGNQTRVKWGFSGHMDYPMNLMFLFMDFEKIIGDDLQTGLDNLKKIQESQ</sequence>
<dbReference type="Gene3D" id="3.30.530.20">
    <property type="match status" value="1"/>
</dbReference>